<feature type="compositionally biased region" description="Polar residues" evidence="1">
    <location>
        <begin position="81"/>
        <end position="90"/>
    </location>
</feature>
<keyword evidence="2" id="KW-1133">Transmembrane helix</keyword>
<evidence type="ECO:0000313" key="4">
    <source>
        <dbReference type="Proteomes" id="UP000236220"/>
    </source>
</evidence>
<accession>A0A2K1Q1C2</accession>
<sequence>MNKLDSYTDRVADLAGKVGDAVKEHLPDHAMRWIETGAAIGAIKTGSRVARTAIKRNPVLAVAAVAGAGLLWYAARRRNSTHSAAGNSITKRAPPPSRSS</sequence>
<keyword evidence="2" id="KW-0472">Membrane</keyword>
<feature type="transmembrane region" description="Helical" evidence="2">
    <location>
        <begin position="58"/>
        <end position="75"/>
    </location>
</feature>
<dbReference type="EMBL" id="NPZB01000001">
    <property type="protein sequence ID" value="PNS08836.1"/>
    <property type="molecule type" value="Genomic_DNA"/>
</dbReference>
<organism evidence="3 4">
    <name type="scientific">Solilutibacter silvestris</name>
    <dbReference type="NCBI Taxonomy" id="1645665"/>
    <lineage>
        <taxon>Bacteria</taxon>
        <taxon>Pseudomonadati</taxon>
        <taxon>Pseudomonadota</taxon>
        <taxon>Gammaproteobacteria</taxon>
        <taxon>Lysobacterales</taxon>
        <taxon>Lysobacteraceae</taxon>
        <taxon>Solilutibacter</taxon>
    </lineage>
</organism>
<dbReference type="Proteomes" id="UP000236220">
    <property type="component" value="Unassembled WGS sequence"/>
</dbReference>
<feature type="region of interest" description="Disordered" evidence="1">
    <location>
        <begin position="81"/>
        <end position="100"/>
    </location>
</feature>
<evidence type="ECO:0000313" key="3">
    <source>
        <dbReference type="EMBL" id="PNS08836.1"/>
    </source>
</evidence>
<dbReference type="RefSeq" id="WP_103073966.1">
    <property type="nucleotide sequence ID" value="NZ_NPZB01000001.1"/>
</dbReference>
<evidence type="ECO:0000256" key="2">
    <source>
        <dbReference type="SAM" id="Phobius"/>
    </source>
</evidence>
<keyword evidence="2" id="KW-0812">Transmembrane</keyword>
<name>A0A2K1Q1C2_9GAMM</name>
<keyword evidence="4" id="KW-1185">Reference proteome</keyword>
<proteinExistence type="predicted"/>
<dbReference type="OrthoDB" id="6057745at2"/>
<protein>
    <submittedName>
        <fullName evidence="3">Uncharacterized protein</fullName>
    </submittedName>
</protein>
<gene>
    <name evidence="3" type="ORF">Lysil_0465</name>
</gene>
<evidence type="ECO:0000256" key="1">
    <source>
        <dbReference type="SAM" id="MobiDB-lite"/>
    </source>
</evidence>
<comment type="caution">
    <text evidence="3">The sequence shown here is derived from an EMBL/GenBank/DDBJ whole genome shotgun (WGS) entry which is preliminary data.</text>
</comment>
<dbReference type="AlphaFoldDB" id="A0A2K1Q1C2"/>
<reference evidence="3 4" key="1">
    <citation type="submission" date="2017-08" db="EMBL/GenBank/DDBJ databases">
        <title>Lysobacter sylvestris genome.</title>
        <authorList>
            <person name="Zhang D.-C."/>
            <person name="Albuquerque L."/>
            <person name="Franca L."/>
            <person name="Froufe H.J.C."/>
            <person name="Barroso C."/>
            <person name="Egas C."/>
            <person name="Da Costa M."/>
            <person name="Margesin R."/>
        </authorList>
    </citation>
    <scope>NUCLEOTIDE SEQUENCE [LARGE SCALE GENOMIC DNA]</scope>
    <source>
        <strain evidence="3 4">AM20-91</strain>
    </source>
</reference>